<feature type="domain" description="Thioredoxin" evidence="2">
    <location>
        <begin position="30"/>
        <end position="174"/>
    </location>
</feature>
<organism evidence="3 4">
    <name type="scientific">Sphingobacterium detergens</name>
    <dbReference type="NCBI Taxonomy" id="1145106"/>
    <lineage>
        <taxon>Bacteria</taxon>
        <taxon>Pseudomonadati</taxon>
        <taxon>Bacteroidota</taxon>
        <taxon>Sphingobacteriia</taxon>
        <taxon>Sphingobacteriales</taxon>
        <taxon>Sphingobacteriaceae</taxon>
        <taxon>Sphingobacterium</taxon>
    </lineage>
</organism>
<dbReference type="EMBL" id="RAPY01000001">
    <property type="protein sequence ID" value="RKE55368.1"/>
    <property type="molecule type" value="Genomic_DNA"/>
</dbReference>
<dbReference type="InterPro" id="IPR013766">
    <property type="entry name" value="Thioredoxin_domain"/>
</dbReference>
<evidence type="ECO:0000313" key="4">
    <source>
        <dbReference type="Proteomes" id="UP000286246"/>
    </source>
</evidence>
<proteinExistence type="predicted"/>
<dbReference type="GO" id="GO:0016491">
    <property type="term" value="F:oxidoreductase activity"/>
    <property type="evidence" value="ECO:0007669"/>
    <property type="project" value="InterPro"/>
</dbReference>
<sequence length="420" mass="47923">MKKLLILIILTVSTLSVWAQNAKLDLSHALNIGDPLSDLPTSQIINYKGETFDYSKSKGKLLLLDFFNTGCSSCIAKMPSLERFQKEMNGQLEVVMVTNEDKATMKQFYKNNKYLKEHKCKLPTIVSDTSLIKLFPYNSVSHLVWIFDHQVKAISYPDHVTQENIQKVIKGEEVVIPVKNDFEVVEIQGSGSLTDTTDTALIGQVMLSAYNPKLTLHGLKIEYDSITGLQTAYINNVSIIGAFTSARAVIKEPTYFLIKDRYEWHVKDSLAYEYFESETNPYRLWAEKNAICYKRVSKRKLSDSTWARLIMRDIAEFLDIEVSWEIRTKPCLVIKNMEKGERAVPQKSNVFQESGALALGLDFSGRFHPTIDEANYKGPLTLPSIKGIKDYKEFNPYLLGYGLMIKEELRDIEVLVVKER</sequence>
<dbReference type="RefSeq" id="WP_120257156.1">
    <property type="nucleotide sequence ID" value="NZ_RAPY01000001.1"/>
</dbReference>
<reference evidence="3 4" key="1">
    <citation type="submission" date="2018-09" db="EMBL/GenBank/DDBJ databases">
        <title>Genomic Encyclopedia of Type Strains, Phase III (KMG-III): the genomes of soil and plant-associated and newly described type strains.</title>
        <authorList>
            <person name="Whitman W."/>
        </authorList>
    </citation>
    <scope>NUCLEOTIDE SEQUENCE [LARGE SCALE GENOMIC DNA]</scope>
    <source>
        <strain evidence="3 4">CECT 7938</strain>
    </source>
</reference>
<dbReference type="Proteomes" id="UP000286246">
    <property type="component" value="Unassembled WGS sequence"/>
</dbReference>
<dbReference type="InterPro" id="IPR013740">
    <property type="entry name" value="Redoxin"/>
</dbReference>
<feature type="signal peptide" evidence="1">
    <location>
        <begin position="1"/>
        <end position="19"/>
    </location>
</feature>
<dbReference type="AlphaFoldDB" id="A0A420BFA7"/>
<protein>
    <submittedName>
        <fullName evidence="3">AhpC/TSA family protein</fullName>
    </submittedName>
</protein>
<dbReference type="InterPro" id="IPR036249">
    <property type="entry name" value="Thioredoxin-like_sf"/>
</dbReference>
<gene>
    <name evidence="3" type="ORF">DFQ12_0199</name>
</gene>
<dbReference type="PANTHER" id="PTHR42852">
    <property type="entry name" value="THIOL:DISULFIDE INTERCHANGE PROTEIN DSBE"/>
    <property type="match status" value="1"/>
</dbReference>
<dbReference type="InterPro" id="IPR050553">
    <property type="entry name" value="Thioredoxin_ResA/DsbE_sf"/>
</dbReference>
<dbReference type="PROSITE" id="PS51352">
    <property type="entry name" value="THIOREDOXIN_2"/>
    <property type="match status" value="1"/>
</dbReference>
<dbReference type="PANTHER" id="PTHR42852:SF13">
    <property type="entry name" value="PROTEIN DIPZ"/>
    <property type="match status" value="1"/>
</dbReference>
<evidence type="ECO:0000259" key="2">
    <source>
        <dbReference type="PROSITE" id="PS51352"/>
    </source>
</evidence>
<evidence type="ECO:0000256" key="1">
    <source>
        <dbReference type="SAM" id="SignalP"/>
    </source>
</evidence>
<dbReference type="OrthoDB" id="793244at2"/>
<feature type="chain" id="PRO_5019349918" evidence="1">
    <location>
        <begin position="20"/>
        <end position="420"/>
    </location>
</feature>
<comment type="caution">
    <text evidence="3">The sequence shown here is derived from an EMBL/GenBank/DDBJ whole genome shotgun (WGS) entry which is preliminary data.</text>
</comment>
<evidence type="ECO:0000313" key="3">
    <source>
        <dbReference type="EMBL" id="RKE55368.1"/>
    </source>
</evidence>
<dbReference type="Gene3D" id="3.40.30.10">
    <property type="entry name" value="Glutaredoxin"/>
    <property type="match status" value="1"/>
</dbReference>
<dbReference type="SUPFAM" id="SSF52833">
    <property type="entry name" value="Thioredoxin-like"/>
    <property type="match status" value="1"/>
</dbReference>
<name>A0A420BFA7_SPHD1</name>
<accession>A0A420BFA7</accession>
<keyword evidence="1" id="KW-0732">Signal</keyword>
<keyword evidence="4" id="KW-1185">Reference proteome</keyword>
<dbReference type="Pfam" id="PF08534">
    <property type="entry name" value="Redoxin"/>
    <property type="match status" value="1"/>
</dbReference>